<proteinExistence type="predicted"/>
<sequence length="391" mass="43057">MRGHVQAALLAMLLLPSPLESQTTAPRPTGASVFPVREAVDVSRFKVTNRAASFLDLPARRAALKTANTPLLLDEIASAKFGMSCRDAMALPIPEPGFTVPGFYVDRAGWRDAVQVFIGFEKTVSNLANAQLVAEDDYHAQCLVDLLSKWAQAKALENFGYSPDEPQAWYTVESALFAAAFALSMVRDQLPDRQGDLAEIDAWMVRLARGHSAISGLPSTACCNNHFYRRGLYAAIIGIMAEDDALFQYGARAYLTALDLASADGWLKLEMMRGRRAAHYQNFATLYLVFLAELLESQGYDAYAMRGTHGARMGDIAGRAIDAIITPEVVLAHGGSGEQITPMERDPQFLVWLEPYAHRVDDPRIDDLLKERRPLYNRGLGGSLTLLFMPN</sequence>
<protein>
    <submittedName>
        <fullName evidence="5">Poly(Beta-D-mannuronate) lyase</fullName>
    </submittedName>
</protein>
<evidence type="ECO:0000256" key="1">
    <source>
        <dbReference type="ARBA" id="ARBA00022729"/>
    </source>
</evidence>
<dbReference type="GO" id="GO:0042597">
    <property type="term" value="C:periplasmic space"/>
    <property type="evidence" value="ECO:0007669"/>
    <property type="project" value="InterPro"/>
</dbReference>
<dbReference type="SUPFAM" id="SSF48230">
    <property type="entry name" value="Chondroitin AC/alginate lyase"/>
    <property type="match status" value="1"/>
</dbReference>
<dbReference type="OrthoDB" id="7210452at2"/>
<dbReference type="RefSeq" id="WP_083952126.1">
    <property type="nucleotide sequence ID" value="NZ_FTOG01000006.1"/>
</dbReference>
<dbReference type="InterPro" id="IPR008397">
    <property type="entry name" value="Alginate_lyase_dom"/>
</dbReference>
<keyword evidence="2 5" id="KW-0456">Lyase</keyword>
<dbReference type="STRING" id="453582.SAMN05421580_106179"/>
<feature type="signal peptide" evidence="3">
    <location>
        <begin position="1"/>
        <end position="21"/>
    </location>
</feature>
<dbReference type="Pfam" id="PF05426">
    <property type="entry name" value="Alginate_lyase"/>
    <property type="match status" value="1"/>
</dbReference>
<evidence type="ECO:0000313" key="5">
    <source>
        <dbReference type="EMBL" id="SIS89419.1"/>
    </source>
</evidence>
<accession>A0A1N7MU91</accession>
<feature type="domain" description="Alginate lyase" evidence="4">
    <location>
        <begin position="110"/>
        <end position="324"/>
    </location>
</feature>
<dbReference type="EMBL" id="FTOG01000006">
    <property type="protein sequence ID" value="SIS89419.1"/>
    <property type="molecule type" value="Genomic_DNA"/>
</dbReference>
<dbReference type="Gene3D" id="1.50.10.100">
    <property type="entry name" value="Chondroitin AC/alginate lyase"/>
    <property type="match status" value="1"/>
</dbReference>
<dbReference type="GO" id="GO:0016829">
    <property type="term" value="F:lyase activity"/>
    <property type="evidence" value="ECO:0007669"/>
    <property type="project" value="UniProtKB-KW"/>
</dbReference>
<feature type="chain" id="PRO_5012026403" evidence="3">
    <location>
        <begin position="22"/>
        <end position="391"/>
    </location>
</feature>
<evidence type="ECO:0000313" key="6">
    <source>
        <dbReference type="Proteomes" id="UP000186221"/>
    </source>
</evidence>
<evidence type="ECO:0000259" key="4">
    <source>
        <dbReference type="Pfam" id="PF05426"/>
    </source>
</evidence>
<name>A0A1N7MU91_9RHOB</name>
<dbReference type="Proteomes" id="UP000186221">
    <property type="component" value="Unassembled WGS sequence"/>
</dbReference>
<keyword evidence="1 3" id="KW-0732">Signal</keyword>
<reference evidence="6" key="1">
    <citation type="submission" date="2017-01" db="EMBL/GenBank/DDBJ databases">
        <authorList>
            <person name="Varghese N."/>
            <person name="Submissions S."/>
        </authorList>
    </citation>
    <scope>NUCLEOTIDE SEQUENCE [LARGE SCALE GENOMIC DNA]</scope>
    <source>
        <strain evidence="6">DSM 19945</strain>
    </source>
</reference>
<organism evidence="5 6">
    <name type="scientific">Rhodobacter aestuarii</name>
    <dbReference type="NCBI Taxonomy" id="453582"/>
    <lineage>
        <taxon>Bacteria</taxon>
        <taxon>Pseudomonadati</taxon>
        <taxon>Pseudomonadota</taxon>
        <taxon>Alphaproteobacteria</taxon>
        <taxon>Rhodobacterales</taxon>
        <taxon>Rhodobacter group</taxon>
        <taxon>Rhodobacter</taxon>
    </lineage>
</organism>
<dbReference type="InterPro" id="IPR008929">
    <property type="entry name" value="Chondroitin_lyas"/>
</dbReference>
<gene>
    <name evidence="5" type="ORF">SAMN05421580_106179</name>
</gene>
<evidence type="ECO:0000256" key="2">
    <source>
        <dbReference type="ARBA" id="ARBA00023239"/>
    </source>
</evidence>
<evidence type="ECO:0000256" key="3">
    <source>
        <dbReference type="SAM" id="SignalP"/>
    </source>
</evidence>
<keyword evidence="6" id="KW-1185">Reference proteome</keyword>
<dbReference type="AlphaFoldDB" id="A0A1N7MU91"/>